<comment type="similarity">
    <text evidence="1">Belongs to the ComF/GntX family.</text>
</comment>
<accession>A0ABR7MRM9</accession>
<reference evidence="2 3" key="1">
    <citation type="submission" date="2020-08" db="EMBL/GenBank/DDBJ databases">
        <title>Genome public.</title>
        <authorList>
            <person name="Liu C."/>
            <person name="Sun Q."/>
        </authorList>
    </citation>
    <scope>NUCLEOTIDE SEQUENCE [LARGE SCALE GENOMIC DNA]</scope>
    <source>
        <strain evidence="2 3">BX3</strain>
    </source>
</reference>
<dbReference type="EMBL" id="JACRSW010000001">
    <property type="protein sequence ID" value="MBC8556130.1"/>
    <property type="molecule type" value="Genomic_DNA"/>
</dbReference>
<dbReference type="InterPro" id="IPR029057">
    <property type="entry name" value="PRTase-like"/>
</dbReference>
<keyword evidence="3" id="KW-1185">Reference proteome</keyword>
<gene>
    <name evidence="2" type="ORF">H8700_00140</name>
</gene>
<evidence type="ECO:0000313" key="3">
    <source>
        <dbReference type="Proteomes" id="UP000637513"/>
    </source>
</evidence>
<proteinExistence type="inferred from homology"/>
<comment type="caution">
    <text evidence="2">The sequence shown here is derived from an EMBL/GenBank/DDBJ whole genome shotgun (WGS) entry which is preliminary data.</text>
</comment>
<sequence>MKEQEICSQCKGLPLLIGENFCMKCGKRVPEGQEYCEDCQSKKTTFLCGRSVFSYNRDLRRSIARFKYHGRQEYASYYGRMMYKVHKEWIQKIQPDMLLPVPVHKKRLQQRGYNQAELIAKELGVHARIPVVTDWLCRQENTLPQKELSAQERFQNLQGAFAVKEAELYTNINCVIIIDDIYTTGSTIEACSQVMRKIGVQNIYFLCLCSGQAE</sequence>
<dbReference type="SUPFAM" id="SSF53271">
    <property type="entry name" value="PRTase-like"/>
    <property type="match status" value="1"/>
</dbReference>
<evidence type="ECO:0000313" key="2">
    <source>
        <dbReference type="EMBL" id="MBC8556130.1"/>
    </source>
</evidence>
<name>A0ABR7MRM9_9FIRM</name>
<dbReference type="PANTHER" id="PTHR47505:SF1">
    <property type="entry name" value="DNA UTILIZATION PROTEIN YHGH"/>
    <property type="match status" value="1"/>
</dbReference>
<organism evidence="2 3">
    <name type="scientific">Jutongia hominis</name>
    <dbReference type="NCBI Taxonomy" id="2763664"/>
    <lineage>
        <taxon>Bacteria</taxon>
        <taxon>Bacillati</taxon>
        <taxon>Bacillota</taxon>
        <taxon>Clostridia</taxon>
        <taxon>Lachnospirales</taxon>
        <taxon>Lachnospiraceae</taxon>
        <taxon>Jutongia</taxon>
    </lineage>
</organism>
<evidence type="ECO:0000256" key="1">
    <source>
        <dbReference type="ARBA" id="ARBA00008007"/>
    </source>
</evidence>
<dbReference type="Proteomes" id="UP000637513">
    <property type="component" value="Unassembled WGS sequence"/>
</dbReference>
<dbReference type="InterPro" id="IPR051910">
    <property type="entry name" value="ComF/GntX_DNA_util-trans"/>
</dbReference>
<dbReference type="PANTHER" id="PTHR47505">
    <property type="entry name" value="DNA UTILIZATION PROTEIN YHGH"/>
    <property type="match status" value="1"/>
</dbReference>
<dbReference type="Gene3D" id="3.40.50.2020">
    <property type="match status" value="1"/>
</dbReference>
<dbReference type="CDD" id="cd06223">
    <property type="entry name" value="PRTases_typeI"/>
    <property type="match status" value="1"/>
</dbReference>
<protein>
    <submittedName>
        <fullName evidence="2">ComF family protein</fullName>
    </submittedName>
</protein>
<dbReference type="InterPro" id="IPR000836">
    <property type="entry name" value="PRTase_dom"/>
</dbReference>